<feature type="transmembrane region" description="Helical" evidence="2">
    <location>
        <begin position="281"/>
        <end position="301"/>
    </location>
</feature>
<feature type="compositionally biased region" description="Polar residues" evidence="1">
    <location>
        <begin position="413"/>
        <end position="423"/>
    </location>
</feature>
<keyword evidence="2" id="KW-0812">Transmembrane</keyword>
<feature type="transmembrane region" description="Helical" evidence="2">
    <location>
        <begin position="20"/>
        <end position="40"/>
    </location>
</feature>
<gene>
    <name evidence="3" type="ORF">CYCCA115_LOCUS14956</name>
</gene>
<evidence type="ECO:0000313" key="3">
    <source>
        <dbReference type="EMBL" id="CAJ1954364.1"/>
    </source>
</evidence>
<reference evidence="3" key="1">
    <citation type="submission" date="2023-08" db="EMBL/GenBank/DDBJ databases">
        <authorList>
            <person name="Audoor S."/>
            <person name="Bilcke G."/>
        </authorList>
    </citation>
    <scope>NUCLEOTIDE SEQUENCE</scope>
</reference>
<dbReference type="EMBL" id="CAKOGP040001869">
    <property type="protein sequence ID" value="CAJ1954364.1"/>
    <property type="molecule type" value="Genomic_DNA"/>
</dbReference>
<feature type="transmembrane region" description="Helical" evidence="2">
    <location>
        <begin position="206"/>
        <end position="228"/>
    </location>
</feature>
<evidence type="ECO:0000313" key="4">
    <source>
        <dbReference type="Proteomes" id="UP001295423"/>
    </source>
</evidence>
<feature type="region of interest" description="Disordered" evidence="1">
    <location>
        <begin position="367"/>
        <end position="423"/>
    </location>
</feature>
<feature type="compositionally biased region" description="Basic and acidic residues" evidence="1">
    <location>
        <begin position="371"/>
        <end position="383"/>
    </location>
</feature>
<keyword evidence="2" id="KW-1133">Transmembrane helix</keyword>
<evidence type="ECO:0008006" key="5">
    <source>
        <dbReference type="Google" id="ProtNLM"/>
    </source>
</evidence>
<accession>A0AAD2PV97</accession>
<feature type="compositionally biased region" description="Basic and acidic residues" evidence="1">
    <location>
        <begin position="401"/>
        <end position="411"/>
    </location>
</feature>
<keyword evidence="4" id="KW-1185">Reference proteome</keyword>
<keyword evidence="2" id="KW-0472">Membrane</keyword>
<feature type="transmembrane region" description="Helical" evidence="2">
    <location>
        <begin position="249"/>
        <end position="269"/>
    </location>
</feature>
<feature type="transmembrane region" description="Helical" evidence="2">
    <location>
        <begin position="164"/>
        <end position="186"/>
    </location>
</feature>
<evidence type="ECO:0000256" key="1">
    <source>
        <dbReference type="SAM" id="MobiDB-lite"/>
    </source>
</evidence>
<organism evidence="3 4">
    <name type="scientific">Cylindrotheca closterium</name>
    <dbReference type="NCBI Taxonomy" id="2856"/>
    <lineage>
        <taxon>Eukaryota</taxon>
        <taxon>Sar</taxon>
        <taxon>Stramenopiles</taxon>
        <taxon>Ochrophyta</taxon>
        <taxon>Bacillariophyta</taxon>
        <taxon>Bacillariophyceae</taxon>
        <taxon>Bacillariophycidae</taxon>
        <taxon>Bacillariales</taxon>
        <taxon>Bacillariaceae</taxon>
        <taxon>Cylindrotheca</taxon>
    </lineage>
</organism>
<evidence type="ECO:0000256" key="2">
    <source>
        <dbReference type="SAM" id="Phobius"/>
    </source>
</evidence>
<dbReference type="Proteomes" id="UP001295423">
    <property type="component" value="Unassembled WGS sequence"/>
</dbReference>
<protein>
    <recommendedName>
        <fullName evidence="5">Transmembrane protein</fullName>
    </recommendedName>
</protein>
<comment type="caution">
    <text evidence="3">The sequence shown here is derived from an EMBL/GenBank/DDBJ whole genome shotgun (WGS) entry which is preliminary data.</text>
</comment>
<dbReference type="AlphaFoldDB" id="A0AAD2PV97"/>
<proteinExistence type="predicted"/>
<sequence>MNSELVPFQANPRLAGEIGLGLSAVLWLVASWRLVFHLFVRKQDDSENDVDEESPTNDPMSSSWCQCTPSSWFTRRRSFHTLLWMSQTIEIFAYINISGLHPLTKTPSFAEELGYILLDVTGRSVLELLSFATITGLWLKTALRSGPTRGLGQGHDFRIRLFPALFLVTVLLLVVLSASLSTVVSLDDRSGSLQKIQNSDLSRIQLLLEAVAWGLHSLVVFECLLLTWKRIETVVEPSRERRILLCKAVLPMLTTAVLYLIRCLWLVGIYFHIRGTQRGSWYWWIAFQWCPTLLSVSMLLYSARKRDQTTTGQLQEPLLRPARPPAEAFLAFSRHRNGEDVDDSFILNSPSARALISEVESISDVGSVEDLESRSSRSQENERAPPPTESCIRANLQPSKRQSEMEGHEELNTELQLAQMTEK</sequence>
<name>A0AAD2PV97_9STRA</name>